<dbReference type="EMBL" id="FWXD01000034">
    <property type="protein sequence ID" value="SMC29368.1"/>
    <property type="molecule type" value="Genomic_DNA"/>
</dbReference>
<proteinExistence type="predicted"/>
<organism evidence="1 2">
    <name type="scientific">Andreprevotia lacus DSM 23236</name>
    <dbReference type="NCBI Taxonomy" id="1121001"/>
    <lineage>
        <taxon>Bacteria</taxon>
        <taxon>Pseudomonadati</taxon>
        <taxon>Pseudomonadota</taxon>
        <taxon>Betaproteobacteria</taxon>
        <taxon>Neisseriales</taxon>
        <taxon>Chitinibacteraceae</taxon>
        <taxon>Andreprevotia</taxon>
    </lineage>
</organism>
<sequence>MQKYHKSRFFDPKTVSLSQLVAAGRARATALRQSFGVVRGAKPDMADMEYWYLFIASVYFPPGSRRNMLAQRDDVCNRILRLKRDGQWPPTPRDPSLLHLFYTAFPSYPQPMPKNRFSHLIRP</sequence>
<dbReference type="Proteomes" id="UP000192761">
    <property type="component" value="Unassembled WGS sequence"/>
</dbReference>
<name>A0A1W1Y0T3_9NEIS</name>
<reference evidence="1 2" key="1">
    <citation type="submission" date="2017-04" db="EMBL/GenBank/DDBJ databases">
        <authorList>
            <person name="Afonso C.L."/>
            <person name="Miller P.J."/>
            <person name="Scott M.A."/>
            <person name="Spackman E."/>
            <person name="Goraichik I."/>
            <person name="Dimitrov K.M."/>
            <person name="Suarez D.L."/>
            <person name="Swayne D.E."/>
        </authorList>
    </citation>
    <scope>NUCLEOTIDE SEQUENCE [LARGE SCALE GENOMIC DNA]</scope>
    <source>
        <strain evidence="1 2">DSM 23236</strain>
    </source>
</reference>
<keyword evidence="2" id="KW-1185">Reference proteome</keyword>
<accession>A0A1W1Y0T3</accession>
<gene>
    <name evidence="1" type="ORF">SAMN02745857_03789</name>
</gene>
<dbReference type="RefSeq" id="WP_139798986.1">
    <property type="nucleotide sequence ID" value="NZ_FWXD01000034.1"/>
</dbReference>
<dbReference type="AlphaFoldDB" id="A0A1W1Y0T3"/>
<evidence type="ECO:0000313" key="2">
    <source>
        <dbReference type="Proteomes" id="UP000192761"/>
    </source>
</evidence>
<evidence type="ECO:0000313" key="1">
    <source>
        <dbReference type="EMBL" id="SMC29368.1"/>
    </source>
</evidence>
<protein>
    <submittedName>
        <fullName evidence="1">Uncharacterized protein</fullName>
    </submittedName>
</protein>